<accession>A0A1E3PIE9</accession>
<protein>
    <recommendedName>
        <fullName evidence="1">ZW10 C-terminal helical domain-containing protein</fullName>
    </recommendedName>
</protein>
<dbReference type="GO" id="GO:0007094">
    <property type="term" value="P:mitotic spindle assembly checkpoint signaling"/>
    <property type="evidence" value="ECO:0007669"/>
    <property type="project" value="TreeGrafter"/>
</dbReference>
<dbReference type="STRING" id="857566.A0A1E3PIE9"/>
<keyword evidence="3" id="KW-1185">Reference proteome</keyword>
<dbReference type="PANTHER" id="PTHR12205">
    <property type="entry name" value="CENTROMERE/KINETOCHORE PROTEIN ZW10"/>
    <property type="match status" value="1"/>
</dbReference>
<evidence type="ECO:0000313" key="2">
    <source>
        <dbReference type="EMBL" id="ODQ65070.1"/>
    </source>
</evidence>
<dbReference type="Pfam" id="PF22766">
    <property type="entry name" value="ZW10_C2"/>
    <property type="match status" value="1"/>
</dbReference>
<organism evidence="2 3">
    <name type="scientific">Nadsonia fulvescens var. elongata DSM 6958</name>
    <dbReference type="NCBI Taxonomy" id="857566"/>
    <lineage>
        <taxon>Eukaryota</taxon>
        <taxon>Fungi</taxon>
        <taxon>Dikarya</taxon>
        <taxon>Ascomycota</taxon>
        <taxon>Saccharomycotina</taxon>
        <taxon>Dipodascomycetes</taxon>
        <taxon>Dipodascales</taxon>
        <taxon>Dipodascales incertae sedis</taxon>
        <taxon>Nadsonia</taxon>
    </lineage>
</organism>
<proteinExistence type="predicted"/>
<dbReference type="AlphaFoldDB" id="A0A1E3PIE9"/>
<dbReference type="PANTHER" id="PTHR12205:SF0">
    <property type="entry name" value="CENTROMERE_KINETOCHORE PROTEIN ZW10 HOMOLOG"/>
    <property type="match status" value="1"/>
</dbReference>
<dbReference type="Gene3D" id="1.10.357.150">
    <property type="match status" value="1"/>
</dbReference>
<dbReference type="EMBL" id="KV454410">
    <property type="protein sequence ID" value="ODQ65070.1"/>
    <property type="molecule type" value="Genomic_DNA"/>
</dbReference>
<evidence type="ECO:0000313" key="3">
    <source>
        <dbReference type="Proteomes" id="UP000095009"/>
    </source>
</evidence>
<dbReference type="OrthoDB" id="534815at2759"/>
<dbReference type="Proteomes" id="UP000095009">
    <property type="component" value="Unassembled WGS sequence"/>
</dbReference>
<dbReference type="GO" id="GO:1990423">
    <property type="term" value="C:RZZ complex"/>
    <property type="evidence" value="ECO:0007669"/>
    <property type="project" value="TreeGrafter"/>
</dbReference>
<reference evidence="2 3" key="1">
    <citation type="journal article" date="2016" name="Proc. Natl. Acad. Sci. U.S.A.">
        <title>Comparative genomics of biotechnologically important yeasts.</title>
        <authorList>
            <person name="Riley R."/>
            <person name="Haridas S."/>
            <person name="Wolfe K.H."/>
            <person name="Lopes M.R."/>
            <person name="Hittinger C.T."/>
            <person name="Goeker M."/>
            <person name="Salamov A.A."/>
            <person name="Wisecaver J.H."/>
            <person name="Long T.M."/>
            <person name="Calvey C.H."/>
            <person name="Aerts A.L."/>
            <person name="Barry K.W."/>
            <person name="Choi C."/>
            <person name="Clum A."/>
            <person name="Coughlan A.Y."/>
            <person name="Deshpande S."/>
            <person name="Douglass A.P."/>
            <person name="Hanson S.J."/>
            <person name="Klenk H.-P."/>
            <person name="LaButti K.M."/>
            <person name="Lapidus A."/>
            <person name="Lindquist E.A."/>
            <person name="Lipzen A.M."/>
            <person name="Meier-Kolthoff J.P."/>
            <person name="Ohm R.A."/>
            <person name="Otillar R.P."/>
            <person name="Pangilinan J.L."/>
            <person name="Peng Y."/>
            <person name="Rokas A."/>
            <person name="Rosa C.A."/>
            <person name="Scheuner C."/>
            <person name="Sibirny A.A."/>
            <person name="Slot J.C."/>
            <person name="Stielow J.B."/>
            <person name="Sun H."/>
            <person name="Kurtzman C.P."/>
            <person name="Blackwell M."/>
            <person name="Grigoriev I.V."/>
            <person name="Jeffries T.W."/>
        </authorList>
    </citation>
    <scope>NUCLEOTIDE SEQUENCE [LARGE SCALE GENOMIC DNA]</scope>
    <source>
        <strain evidence="2 3">DSM 6958</strain>
    </source>
</reference>
<dbReference type="GO" id="GO:0005737">
    <property type="term" value="C:cytoplasm"/>
    <property type="evidence" value="ECO:0007669"/>
    <property type="project" value="GOC"/>
</dbReference>
<dbReference type="GO" id="GO:0006888">
    <property type="term" value="P:endoplasmic reticulum to Golgi vesicle-mediated transport"/>
    <property type="evidence" value="ECO:0007669"/>
    <property type="project" value="TreeGrafter"/>
</dbReference>
<evidence type="ECO:0000259" key="1">
    <source>
        <dbReference type="Pfam" id="PF22766"/>
    </source>
</evidence>
<name>A0A1E3PIE9_9ASCO</name>
<feature type="domain" description="ZW10 C-terminal helical" evidence="1">
    <location>
        <begin position="701"/>
        <end position="843"/>
    </location>
</feature>
<gene>
    <name evidence="2" type="ORF">NADFUDRAFT_51669</name>
</gene>
<dbReference type="InterPro" id="IPR055148">
    <property type="entry name" value="ZW10_C_2"/>
</dbReference>
<dbReference type="InterPro" id="IPR046362">
    <property type="entry name" value="Zw10/DSL1_C_sf"/>
</dbReference>
<sequence length="849" mass="96927">MATVENLVANIETGQLGDIGSPFESLEGTQNKLKILDSLMQSLNKSIEQSRDDIGKFRGQDLIDHHKFQQPSSETKAHLQGSCEENNEYLKAFDDLVKIRESFSGIEILYGNGDFISCLDSFVLIEERLVNFQTRWGKAVIIEGFYKKTDLFKRMVYDQISQLWDQAIVYNEDACSLSVNSKIAANDTDISLTHLFDALIRTDMKSVKVNKLILLLENYILTPLLDLSRSLYIEGNIVNTAFITEDPELKVVVSSVRAFVKFLDYALPTSLIMNISSRLSNLIITKLRNTTLAKLLPIDLVLIEKFKAELTQVDSLEDFLFEEKWIKNRELRSWSAEIPEIWIKKLHDSCLENMRADLLSIEEFQYTKIEDYVPENSNILHVEHLLPPPEEWRQLKTLNAESEVDEDNWDSNWNEDIDVDIDVDKDAREKIKIDPGHTEEEGPEDGWGFDDDLILSDNETKDEENDEKSLLVRGPKVEIINDDCDSNEELNENRGEVQTADWNWGDDNDFDIDSIDVEANPGPTNAISKSTKSEMPIISNYNHSATQPGMLFSGYKTITQTHTIISQSVCYFKEKLDGVAHFNSSNENDVKNKASMPLYETITTQCISDFYTLFRAFIPVVYSTNEEPLIISNDLSNLANMIKENHLLGSYDDIESLLLLSQKYIAEIIQNERSQILNFITSANNFQSCTDSDNLFKCQVAVEKLMTKLAALREKWGNGIIPIKQALSMLGLLLDCFTSRFVELVISLGDISEDESKELSRFVNTLQDISVIFNADQSDLEPQPAFYCSSWLKFQYLGEILDSKLVDIRYLYESNALIDFTKQELFGLVIGLFAESENRQKLLDFIMEN</sequence>